<evidence type="ECO:0000256" key="1">
    <source>
        <dbReference type="SAM" id="MobiDB-lite"/>
    </source>
</evidence>
<feature type="region of interest" description="Disordered" evidence="1">
    <location>
        <begin position="158"/>
        <end position="208"/>
    </location>
</feature>
<feature type="compositionally biased region" description="Basic residues" evidence="1">
    <location>
        <begin position="525"/>
        <end position="534"/>
    </location>
</feature>
<evidence type="ECO:0000313" key="3">
    <source>
        <dbReference type="Proteomes" id="UP000186136"/>
    </source>
</evidence>
<feature type="region of interest" description="Disordered" evidence="1">
    <location>
        <begin position="523"/>
        <end position="552"/>
    </location>
</feature>
<dbReference type="Proteomes" id="UP000186136">
    <property type="component" value="Unassembled WGS sequence"/>
</dbReference>
<name>A0A1Q2YFQ8_9ASCO</name>
<reference evidence="2 3" key="1">
    <citation type="submission" date="2016-08" db="EMBL/GenBank/DDBJ databases">
        <title>Whole genome shotgun sequence of Pichia membranifaciens KS47-1.</title>
        <authorList>
            <person name="Konishi M."/>
            <person name="Ishida M."/>
            <person name="Arakawa T."/>
            <person name="Kato Y."/>
            <person name="Horiuchi J."/>
        </authorList>
    </citation>
    <scope>NUCLEOTIDE SEQUENCE [LARGE SCALE GENOMIC DNA]</scope>
    <source>
        <strain evidence="2 3">KS47-1</strain>
    </source>
</reference>
<evidence type="ECO:0000313" key="2">
    <source>
        <dbReference type="EMBL" id="GAV28374.1"/>
    </source>
</evidence>
<feature type="compositionally biased region" description="Low complexity" evidence="1">
    <location>
        <begin position="25"/>
        <end position="59"/>
    </location>
</feature>
<feature type="region of interest" description="Disordered" evidence="1">
    <location>
        <begin position="300"/>
        <end position="325"/>
    </location>
</feature>
<feature type="compositionally biased region" description="Low complexity" evidence="1">
    <location>
        <begin position="173"/>
        <end position="191"/>
    </location>
</feature>
<feature type="compositionally biased region" description="Low complexity" evidence="1">
    <location>
        <begin position="404"/>
        <end position="425"/>
    </location>
</feature>
<dbReference type="AlphaFoldDB" id="A0A1Q2YFQ8"/>
<accession>A0A1Q2YFQ8</accession>
<sequence length="571" mass="62467">MARLDCPPPTLTPAPTPGFNGSVQNSTFSSSTSNNNSSNSNYYASTSNTTTTPTPTSNLSTPIKFYLTDETKFTNSNSNIPDALIDLDDINNNSTFSSSLPINFNLSLNLNPASKFGKKQFSLHDLESHTNHLPKHSLLCSPKKTDVMIVEEITEENNTFDLDNDTDEHMHNNENNGNHNNSNSNNNNSSGVEEEDEEDDSYDNIIPSSTFSNNQFELNSLLMSKHLNNSLTSLPTKNSNNSSSNSINSNPNPFSTLNTSSISSLKGKVRYQSYYNLAPSTPKNNHHHNFSNIVATNSNTASGNGLNSTGSNYHRLSNSMSMSPIKPTVKSPFQYQSLQYDLPDDFHQKNNVLEDLANEQLDAEISKDFVGVDNPKVAANPKSIKNTSDSTFLVENKSKASLKDISSSSSTISNKSNVKSNVPPSKSKHERSSSLFSILSKKISHHRRRSSAISAYSKKSTSIIEQTNDELLGLNINVNTNDSTLNEDFTLTQDCLGEPGPMIEIGENDINQLNENGSKLDRTANKKKMGHSNNHHGSSGTSNSVPVSGTSNKKGLFSWIVKSKKNRVSST</sequence>
<feature type="region of interest" description="Disordered" evidence="1">
    <location>
        <begin position="232"/>
        <end position="253"/>
    </location>
</feature>
<proteinExistence type="predicted"/>
<feature type="region of interest" description="Disordered" evidence="1">
    <location>
        <begin position="1"/>
        <end position="59"/>
    </location>
</feature>
<feature type="compositionally biased region" description="Polar residues" evidence="1">
    <location>
        <begin position="300"/>
        <end position="322"/>
    </location>
</feature>
<feature type="compositionally biased region" description="Acidic residues" evidence="1">
    <location>
        <begin position="192"/>
        <end position="202"/>
    </location>
</feature>
<organism evidence="2 3">
    <name type="scientific">Pichia membranifaciens</name>
    <dbReference type="NCBI Taxonomy" id="4926"/>
    <lineage>
        <taxon>Eukaryota</taxon>
        <taxon>Fungi</taxon>
        <taxon>Dikarya</taxon>
        <taxon>Ascomycota</taxon>
        <taxon>Saccharomycotina</taxon>
        <taxon>Pichiomycetes</taxon>
        <taxon>Pichiales</taxon>
        <taxon>Pichiaceae</taxon>
        <taxon>Pichia</taxon>
    </lineage>
</organism>
<comment type="caution">
    <text evidence="2">The sequence shown here is derived from an EMBL/GenBank/DDBJ whole genome shotgun (WGS) entry which is preliminary data.</text>
</comment>
<feature type="region of interest" description="Disordered" evidence="1">
    <location>
        <begin position="404"/>
        <end position="433"/>
    </location>
</feature>
<feature type="compositionally biased region" description="Low complexity" evidence="1">
    <location>
        <begin position="535"/>
        <end position="544"/>
    </location>
</feature>
<feature type="compositionally biased region" description="Pro residues" evidence="1">
    <location>
        <begin position="1"/>
        <end position="16"/>
    </location>
</feature>
<keyword evidence="3" id="KW-1185">Reference proteome</keyword>
<protein>
    <submittedName>
        <fullName evidence="2">Uncharacterized protein</fullName>
    </submittedName>
</protein>
<dbReference type="OrthoDB" id="3994118at2759"/>
<dbReference type="EMBL" id="BDGI01000067">
    <property type="protein sequence ID" value="GAV28374.1"/>
    <property type="molecule type" value="Genomic_DNA"/>
</dbReference>
<gene>
    <name evidence="2" type="ORF">PMKS-001845</name>
</gene>